<dbReference type="Proteomes" id="UP000000437">
    <property type="component" value="Chromosome 19"/>
</dbReference>
<dbReference type="RefSeq" id="XP_073786662.1">
    <property type="nucleotide sequence ID" value="XM_073930561.1"/>
</dbReference>
<gene>
    <name evidence="2" type="primary">si:rp71-15k1.1</name>
    <name evidence="2" type="synonym">fb59f09</name>
    <name evidence="2" type="synonym">wu:fb59f09</name>
</gene>
<proteinExistence type="predicted"/>
<keyword evidence="1" id="KW-1185">Reference proteome</keyword>
<name>A0AC58HXE2_DANRE</name>
<reference evidence="2" key="1">
    <citation type="submission" date="2025-08" db="UniProtKB">
        <authorList>
            <consortium name="RefSeq"/>
        </authorList>
    </citation>
    <scope>IDENTIFICATION</scope>
    <source>
        <strain evidence="2">Tuebingen</strain>
        <tissue evidence="2">Fibroblasts and whole tissue</tissue>
    </source>
</reference>
<accession>A0AC58HXE2</accession>
<evidence type="ECO:0000313" key="2">
    <source>
        <dbReference type="RefSeq" id="XP_073786662.1"/>
    </source>
</evidence>
<evidence type="ECO:0000313" key="1">
    <source>
        <dbReference type="Proteomes" id="UP000000437"/>
    </source>
</evidence>
<protein>
    <submittedName>
        <fullName evidence="2">Uncharacterized protein isoform X1</fullName>
    </submittedName>
</protein>
<organism evidence="1 2">
    <name type="scientific">Danio rerio</name>
    <name type="common">Zebrafish</name>
    <name type="synonym">Brachydanio rerio</name>
    <dbReference type="NCBI Taxonomy" id="7955"/>
    <lineage>
        <taxon>Eukaryota</taxon>
        <taxon>Metazoa</taxon>
        <taxon>Chordata</taxon>
        <taxon>Craniata</taxon>
        <taxon>Vertebrata</taxon>
        <taxon>Euteleostomi</taxon>
        <taxon>Actinopterygii</taxon>
        <taxon>Neopterygii</taxon>
        <taxon>Teleostei</taxon>
        <taxon>Ostariophysi</taxon>
        <taxon>Cypriniformes</taxon>
        <taxon>Danionidae</taxon>
        <taxon>Danioninae</taxon>
        <taxon>Danio</taxon>
    </lineage>
</organism>
<sequence length="522" mass="61177">MKTLAVISLTAFLCCCGVQSAEQSDLEVLEEQILNSGIVVFLDFVKKVRNATEKFIQEDQFKKSRITVQEHMTALREFAKTMKNPERQDGPEIPLERFFEFTVDSFGRMTGKIFDNVLFPYLRIYRETFKNETIKDIWKEVDSYYLPGAPPIYSKPMEFLGYLLGKAVVRSQMVNMVEAGVNTLVGIGQINLNQLHDELLIILDQIKNKASEISELERQEEKNKFLVSLRTLSRLVVFYWDNILEYTENPLLDAVYLDSVKQWNEQIQLKNASEKYNVLLDPYTRQSFLNWTKLHLSEFLDAASQEYYRLGNEALGLERFNKSNRAVVKIAVIYSLPVYKMLSEVGFGFTEINRFLNRAHHIAYILEDNNYSNGKTLFEEIIRFSINVIGDVIKKEKSRYKDNQLLLPLRVIKVVVQSLWYFSPYRRYRNETELKQIESEWNHTKSIIINELMKSEAFTREELEETPNNFVQAIRVILEKLKQRTDLAEGFDKLIDPTIMGLKKSMRDTNRSLRDMWDLLLE</sequence>